<protein>
    <submittedName>
        <fullName evidence="1">Translation initiation factor eIF3 subunit g</fullName>
    </submittedName>
</protein>
<dbReference type="EMBL" id="QTSX02004352">
    <property type="protein sequence ID" value="KAJ9065405.1"/>
    <property type="molecule type" value="Genomic_DNA"/>
</dbReference>
<comment type="caution">
    <text evidence="1">The sequence shown here is derived from an EMBL/GenBank/DDBJ whole genome shotgun (WGS) entry which is preliminary data.</text>
</comment>
<accession>A0ACC2SSX4</accession>
<reference evidence="1" key="1">
    <citation type="submission" date="2022-04" db="EMBL/GenBank/DDBJ databases">
        <title>Genome of the entomopathogenic fungus Entomophthora muscae.</title>
        <authorList>
            <person name="Elya C."/>
            <person name="Lovett B.R."/>
            <person name="Lee E."/>
            <person name="Macias A.M."/>
            <person name="Hajek A.E."/>
            <person name="De Bivort B.L."/>
            <person name="Kasson M.T."/>
            <person name="De Fine Licht H.H."/>
            <person name="Stajich J.E."/>
        </authorList>
    </citation>
    <scope>NUCLEOTIDE SEQUENCE</scope>
    <source>
        <strain evidence="1">Berkeley</strain>
    </source>
</reference>
<sequence>MSVDISAPSNWADEVGEELDRYTPKAYTDDKGLKVFIEYKKNDEGKMVKVTRKVKMTLKKEQVNRAVAERKKWAKFGDEKGSAPGPNLQTTSVGEQIFLKLSANQSFQEEEEDDKQKTLLKGKKILCRICKGDHFTTKCPYKDTLQPIEDSTAPSDAKDDGPSTGGKYMAPHMRRAAAGGESTGESMRDKRDDSASLRVTNLSEDTRESDIHDLFRKFGHIARVFLSKDHDTGLCKGFAFVSFSLREEAERARQALDGHGYANLILRVDWSQPNNK</sequence>
<evidence type="ECO:0000313" key="1">
    <source>
        <dbReference type="EMBL" id="KAJ9065405.1"/>
    </source>
</evidence>
<proteinExistence type="predicted"/>
<organism evidence="1 2">
    <name type="scientific">Entomophthora muscae</name>
    <dbReference type="NCBI Taxonomy" id="34485"/>
    <lineage>
        <taxon>Eukaryota</taxon>
        <taxon>Fungi</taxon>
        <taxon>Fungi incertae sedis</taxon>
        <taxon>Zoopagomycota</taxon>
        <taxon>Entomophthoromycotina</taxon>
        <taxon>Entomophthoromycetes</taxon>
        <taxon>Entomophthorales</taxon>
        <taxon>Entomophthoraceae</taxon>
        <taxon>Entomophthora</taxon>
    </lineage>
</organism>
<keyword evidence="1" id="KW-0396">Initiation factor</keyword>
<gene>
    <name evidence="1" type="primary">TIF35_2</name>
    <name evidence="1" type="ORF">DSO57_1019993</name>
</gene>
<name>A0ACC2SSX4_9FUNG</name>
<keyword evidence="2" id="KW-1185">Reference proteome</keyword>
<dbReference type="Proteomes" id="UP001165960">
    <property type="component" value="Unassembled WGS sequence"/>
</dbReference>
<keyword evidence="1" id="KW-0648">Protein biosynthesis</keyword>
<evidence type="ECO:0000313" key="2">
    <source>
        <dbReference type="Proteomes" id="UP001165960"/>
    </source>
</evidence>